<protein>
    <submittedName>
        <fullName evidence="1">Uncharacterized protein</fullName>
    </submittedName>
</protein>
<comment type="caution">
    <text evidence="1">The sequence shown here is derived from an EMBL/GenBank/DDBJ whole genome shotgun (WGS) entry which is preliminary data.</text>
</comment>
<name>A0A7W9CTG3_9HYPH</name>
<proteinExistence type="predicted"/>
<evidence type="ECO:0000313" key="1">
    <source>
        <dbReference type="EMBL" id="MBB5751324.1"/>
    </source>
</evidence>
<gene>
    <name evidence="1" type="ORF">GGQ63_000367</name>
</gene>
<dbReference type="AlphaFoldDB" id="A0A7W9CTG3"/>
<keyword evidence="2" id="KW-1185">Reference proteome</keyword>
<accession>A0A7W9CTG3</accession>
<organism evidence="1 2">
    <name type="scientific">Prosthecomicrobium pneumaticum</name>
    <dbReference type="NCBI Taxonomy" id="81895"/>
    <lineage>
        <taxon>Bacteria</taxon>
        <taxon>Pseudomonadati</taxon>
        <taxon>Pseudomonadota</taxon>
        <taxon>Alphaproteobacteria</taxon>
        <taxon>Hyphomicrobiales</taxon>
        <taxon>Kaistiaceae</taxon>
        <taxon>Prosthecomicrobium</taxon>
    </lineage>
</organism>
<dbReference type="Proteomes" id="UP000523821">
    <property type="component" value="Unassembled WGS sequence"/>
</dbReference>
<reference evidence="1 2" key="1">
    <citation type="submission" date="2020-08" db="EMBL/GenBank/DDBJ databases">
        <title>Genomic Encyclopedia of Type Strains, Phase IV (KMG-IV): sequencing the most valuable type-strain genomes for metagenomic binning, comparative biology and taxonomic classification.</title>
        <authorList>
            <person name="Goeker M."/>
        </authorList>
    </citation>
    <scope>NUCLEOTIDE SEQUENCE [LARGE SCALE GENOMIC DNA]</scope>
    <source>
        <strain evidence="1 2">DSM 16268</strain>
    </source>
</reference>
<evidence type="ECO:0000313" key="2">
    <source>
        <dbReference type="Proteomes" id="UP000523821"/>
    </source>
</evidence>
<dbReference type="EMBL" id="JACHOO010000001">
    <property type="protein sequence ID" value="MBB5751324.1"/>
    <property type="molecule type" value="Genomic_DNA"/>
</dbReference>
<sequence>MTALLRDIAALFALGLFVAMLGLWSDIVLAMV</sequence>